<dbReference type="PROSITE" id="PS50994">
    <property type="entry name" value="INTEGRASE"/>
    <property type="match status" value="1"/>
</dbReference>
<organism evidence="5 6">
    <name type="scientific">Parendozoicomonas callyspongiae</name>
    <dbReference type="NCBI Taxonomy" id="2942213"/>
    <lineage>
        <taxon>Bacteria</taxon>
        <taxon>Pseudomonadati</taxon>
        <taxon>Pseudomonadota</taxon>
        <taxon>Gammaproteobacteria</taxon>
        <taxon>Oceanospirillales</taxon>
        <taxon>Endozoicomonadaceae</taxon>
        <taxon>Parendozoicomonas</taxon>
    </lineage>
</organism>
<sequence length="513" mass="59864">MKRLHMRKIRDVLRLKLEHDLSNSRVAQSCNISRSTVRDYLRRFKASGLSWPLPCDMDQDTLSQKLYSCSQKVSQKESRIPDWNTIHKELHKPSMTLALAWQEYKAGCPDGYQYSWFCNKYRDWRRHLDVVMRQNHIAGDKLFLDYAGQTVPINDPHTGEVQQAQVFVATLGASSYTYCEATLTQSLQDWTGSHVRTFEYLGGVPNTLVPDNLKSAVTKPHRYEPEKNPTYQDLAEHYEVAVVPARVRKPQDKGKVESAVQVVERWILARLRNCTFFSLKALNDAIKPLLEELNNKTFQNMPDECRRSLFETLDQPALRPLPAERYQFAQWKKARVHMDYHVEVDKHYYSVPYTLVKKQLDIRITGQTIECFYRGKRITSHVRSYLKGRHTTQSEHMPEKHRRYAEWTPERVQHWAAKTGPETEAVVVRMMSHRKYPEQAFRSCLGIMSLGKRYTPARLESACRRALYLDACTYKSIESILKHGLDKEPLPDTAPEGLLPEQHENLRGSRYYN</sequence>
<dbReference type="PANTHER" id="PTHR35004:SF8">
    <property type="entry name" value="TRANSPOSASE RV3428C-RELATED"/>
    <property type="match status" value="1"/>
</dbReference>
<accession>A0ABT0PLX3</accession>
<evidence type="ECO:0000313" key="5">
    <source>
        <dbReference type="EMBL" id="MCL6272251.1"/>
    </source>
</evidence>
<dbReference type="Pfam" id="PF13384">
    <property type="entry name" value="HTH_23"/>
    <property type="match status" value="1"/>
</dbReference>
<dbReference type="Pfam" id="PF22483">
    <property type="entry name" value="Mu-transpos_C_2"/>
    <property type="match status" value="1"/>
</dbReference>
<feature type="region of interest" description="Disordered" evidence="2">
    <location>
        <begin position="486"/>
        <end position="513"/>
    </location>
</feature>
<evidence type="ECO:0000259" key="4">
    <source>
        <dbReference type="PROSITE" id="PS50994"/>
    </source>
</evidence>
<dbReference type="NCBIfam" id="NF033546">
    <property type="entry name" value="transpos_IS21"/>
    <property type="match status" value="1"/>
</dbReference>
<evidence type="ECO:0000256" key="2">
    <source>
        <dbReference type="SAM" id="MobiDB-lite"/>
    </source>
</evidence>
<dbReference type="RefSeq" id="WP_249701939.1">
    <property type="nucleotide sequence ID" value="NZ_JAMFLX010000068.1"/>
</dbReference>
<dbReference type="PROSITE" id="PS50532">
    <property type="entry name" value="HTH_IS408"/>
    <property type="match status" value="1"/>
</dbReference>
<keyword evidence="6" id="KW-1185">Reference proteome</keyword>
<feature type="domain" description="Integrase catalytic" evidence="4">
    <location>
        <begin position="132"/>
        <end position="330"/>
    </location>
</feature>
<dbReference type="EMBL" id="JAMFLX010000068">
    <property type="protein sequence ID" value="MCL6272251.1"/>
    <property type="molecule type" value="Genomic_DNA"/>
</dbReference>
<reference evidence="5 6" key="1">
    <citation type="submission" date="2022-05" db="EMBL/GenBank/DDBJ databases">
        <authorList>
            <person name="Park J.-S."/>
        </authorList>
    </citation>
    <scope>NUCLEOTIDE SEQUENCE [LARGE SCALE GENOMIC DNA]</scope>
    <source>
        <strain evidence="5 6">2012CJ34-2</strain>
    </source>
</reference>
<dbReference type="PANTHER" id="PTHR35004">
    <property type="entry name" value="TRANSPOSASE RV3428C-RELATED"/>
    <property type="match status" value="1"/>
</dbReference>
<dbReference type="Proteomes" id="UP001203338">
    <property type="component" value="Unassembled WGS sequence"/>
</dbReference>
<evidence type="ECO:0000313" key="6">
    <source>
        <dbReference type="Proteomes" id="UP001203338"/>
    </source>
</evidence>
<dbReference type="InterPro" id="IPR036397">
    <property type="entry name" value="RNaseH_sf"/>
</dbReference>
<comment type="similarity">
    <text evidence="1">Belongs to the transposase IS21/IS408/IS1162 family.</text>
</comment>
<evidence type="ECO:0000256" key="1">
    <source>
        <dbReference type="ARBA" id="ARBA00009277"/>
    </source>
</evidence>
<evidence type="ECO:0000259" key="3">
    <source>
        <dbReference type="PROSITE" id="PS50532"/>
    </source>
</evidence>
<protein>
    <submittedName>
        <fullName evidence="5">IS21 family transposase</fullName>
    </submittedName>
</protein>
<dbReference type="InterPro" id="IPR054353">
    <property type="entry name" value="IstA-like_C"/>
</dbReference>
<name>A0ABT0PLX3_9GAMM</name>
<dbReference type="SUPFAM" id="SSF53098">
    <property type="entry name" value="Ribonuclease H-like"/>
    <property type="match status" value="1"/>
</dbReference>
<dbReference type="InterPro" id="IPR012337">
    <property type="entry name" value="RNaseH-like_sf"/>
</dbReference>
<dbReference type="InterPro" id="IPR017895">
    <property type="entry name" value="HTH_IS408/IS1162_type"/>
</dbReference>
<feature type="domain" description="HTH IS408-type" evidence="3">
    <location>
        <begin position="9"/>
        <end position="90"/>
    </location>
</feature>
<dbReference type="Gene3D" id="3.30.420.10">
    <property type="entry name" value="Ribonuclease H-like superfamily/Ribonuclease H"/>
    <property type="match status" value="1"/>
</dbReference>
<gene>
    <name evidence="5" type="primary">istA</name>
    <name evidence="5" type="ORF">M3P05_20225</name>
</gene>
<comment type="caution">
    <text evidence="5">The sequence shown here is derived from an EMBL/GenBank/DDBJ whole genome shotgun (WGS) entry which is preliminary data.</text>
</comment>
<dbReference type="InterPro" id="IPR001584">
    <property type="entry name" value="Integrase_cat-core"/>
</dbReference>
<proteinExistence type="inferred from homology"/>